<name>A0A7J9MSJ8_GOSSC</name>
<dbReference type="EMBL" id="JABFAF010000013">
    <property type="protein sequence ID" value="MBA0873960.1"/>
    <property type="molecule type" value="Genomic_DNA"/>
</dbReference>
<gene>
    <name evidence="1" type="ORF">Goshw_009731</name>
</gene>
<protein>
    <submittedName>
        <fullName evidence="1">Uncharacterized protein</fullName>
    </submittedName>
</protein>
<accession>A0A7J9MSJ8</accession>
<evidence type="ECO:0000313" key="1">
    <source>
        <dbReference type="EMBL" id="MBA0873960.1"/>
    </source>
</evidence>
<dbReference type="Proteomes" id="UP000593576">
    <property type="component" value="Unassembled WGS sequence"/>
</dbReference>
<comment type="caution">
    <text evidence="1">The sequence shown here is derived from an EMBL/GenBank/DDBJ whole genome shotgun (WGS) entry which is preliminary data.</text>
</comment>
<keyword evidence="2" id="KW-1185">Reference proteome</keyword>
<organism evidence="1 2">
    <name type="scientific">Gossypium schwendimanii</name>
    <name type="common">Cotton</name>
    <dbReference type="NCBI Taxonomy" id="34291"/>
    <lineage>
        <taxon>Eukaryota</taxon>
        <taxon>Viridiplantae</taxon>
        <taxon>Streptophyta</taxon>
        <taxon>Embryophyta</taxon>
        <taxon>Tracheophyta</taxon>
        <taxon>Spermatophyta</taxon>
        <taxon>Magnoliopsida</taxon>
        <taxon>eudicotyledons</taxon>
        <taxon>Gunneridae</taxon>
        <taxon>Pentapetalae</taxon>
        <taxon>rosids</taxon>
        <taxon>malvids</taxon>
        <taxon>Malvales</taxon>
        <taxon>Malvaceae</taxon>
        <taxon>Malvoideae</taxon>
        <taxon>Gossypium</taxon>
    </lineage>
</organism>
<reference evidence="1 2" key="1">
    <citation type="journal article" date="2019" name="Genome Biol. Evol.">
        <title>Insights into the evolution of the New World diploid cottons (Gossypium, subgenus Houzingenia) based on genome sequencing.</title>
        <authorList>
            <person name="Grover C.E."/>
            <person name="Arick M.A. 2nd"/>
            <person name="Thrash A."/>
            <person name="Conover J.L."/>
            <person name="Sanders W.S."/>
            <person name="Peterson D.G."/>
            <person name="Frelichowski J.E."/>
            <person name="Scheffler J.A."/>
            <person name="Scheffler B.E."/>
            <person name="Wendel J.F."/>
        </authorList>
    </citation>
    <scope>NUCLEOTIDE SEQUENCE [LARGE SCALE GENOMIC DNA]</scope>
    <source>
        <strain evidence="1">1</strain>
        <tissue evidence="1">Leaf</tissue>
    </source>
</reference>
<evidence type="ECO:0000313" key="2">
    <source>
        <dbReference type="Proteomes" id="UP000593576"/>
    </source>
</evidence>
<sequence length="162" mass="18188">MEKVRMKCGYFCGVDVGAVGSRGGLSFGWNVGCSVTLRSLPAFKGNLVSTWDDSGIVLWSKAIMHVNIPSPFAAEAMVCVKAARWAYSWVFHERQLRQICYICAPCDLKAKIQLLWPRNRSFNLRVSFGFGVCEEFFVESGRTPSGFCGFLADLWRFFFASI</sequence>
<proteinExistence type="predicted"/>
<dbReference type="AlphaFoldDB" id="A0A7J9MSJ8"/>
<dbReference type="OrthoDB" id="10510982at2759"/>